<name>A0ABW2IJG4_9PROT</name>
<comment type="caution">
    <text evidence="1">The sequence shown here is derived from an EMBL/GenBank/DDBJ whole genome shotgun (WGS) entry which is preliminary data.</text>
</comment>
<protein>
    <submittedName>
        <fullName evidence="1">Uncharacterized protein</fullName>
    </submittedName>
</protein>
<accession>A0ABW2IJG4</accession>
<sequence length="231" mass="27312">MSDLNTSNTITYELISLEHSWEDYSDLGIDIYNYRNELKRLRHDNGQETREESDARLQKLFQREEGLKTQHFDRIHNGYFDAFGNDIDKGAEKTKIPHAMFDDRIRDFEINWDSSTLKAHGKTFIGIEVRPSDLLLREISESKDQYSQTAAHIVSKPNPSKQGRPSRGEQIMKAILRHHNENKAWFDLPPTERRIQYFKFIKEVYQKCPKTSQGFSYKTIEKYEKIFKESL</sequence>
<keyword evidence="2" id="KW-1185">Reference proteome</keyword>
<evidence type="ECO:0000313" key="2">
    <source>
        <dbReference type="Proteomes" id="UP001596492"/>
    </source>
</evidence>
<dbReference type="EMBL" id="JBHTBR010000002">
    <property type="protein sequence ID" value="MFC7291189.1"/>
    <property type="molecule type" value="Genomic_DNA"/>
</dbReference>
<dbReference type="Proteomes" id="UP001596492">
    <property type="component" value="Unassembled WGS sequence"/>
</dbReference>
<evidence type="ECO:0000313" key="1">
    <source>
        <dbReference type="EMBL" id="MFC7291189.1"/>
    </source>
</evidence>
<dbReference type="RefSeq" id="WP_382166382.1">
    <property type="nucleotide sequence ID" value="NZ_JBHTBR010000002.1"/>
</dbReference>
<proteinExistence type="predicted"/>
<reference evidence="2" key="1">
    <citation type="journal article" date="2019" name="Int. J. Syst. Evol. Microbiol.">
        <title>The Global Catalogue of Microorganisms (GCM) 10K type strain sequencing project: providing services to taxonomists for standard genome sequencing and annotation.</title>
        <authorList>
            <consortium name="The Broad Institute Genomics Platform"/>
            <consortium name="The Broad Institute Genome Sequencing Center for Infectious Disease"/>
            <person name="Wu L."/>
            <person name="Ma J."/>
        </authorList>
    </citation>
    <scope>NUCLEOTIDE SEQUENCE [LARGE SCALE GENOMIC DNA]</scope>
    <source>
        <strain evidence="2">CCUG 51308</strain>
    </source>
</reference>
<gene>
    <name evidence="1" type="ORF">ACFQS8_06140</name>
</gene>
<organism evidence="1 2">
    <name type="scientific">Hirschia litorea</name>
    <dbReference type="NCBI Taxonomy" id="1199156"/>
    <lineage>
        <taxon>Bacteria</taxon>
        <taxon>Pseudomonadati</taxon>
        <taxon>Pseudomonadota</taxon>
        <taxon>Alphaproteobacteria</taxon>
        <taxon>Hyphomonadales</taxon>
        <taxon>Hyphomonadaceae</taxon>
        <taxon>Hirschia</taxon>
    </lineage>
</organism>